<dbReference type="RefSeq" id="WP_103707619.1">
    <property type="nucleotide sequence ID" value="NZ_PQGA01000029.1"/>
</dbReference>
<evidence type="ECO:0000259" key="3">
    <source>
        <dbReference type="PROSITE" id="PS01031"/>
    </source>
</evidence>
<evidence type="ECO:0000313" key="4">
    <source>
        <dbReference type="EMBL" id="POR45823.1"/>
    </source>
</evidence>
<dbReference type="PANTHER" id="PTHR11527">
    <property type="entry name" value="HEAT-SHOCK PROTEIN 20 FAMILY MEMBER"/>
    <property type="match status" value="1"/>
</dbReference>
<dbReference type="Proteomes" id="UP000237381">
    <property type="component" value="Unassembled WGS sequence"/>
</dbReference>
<reference evidence="4 5" key="1">
    <citation type="submission" date="2018-01" db="EMBL/GenBank/DDBJ databases">
        <title>Genomic Encyclopedia of Type Strains, Phase III (KMG-III): the genomes of soil and plant-associated and newly described type strains.</title>
        <authorList>
            <person name="Whitman W."/>
        </authorList>
    </citation>
    <scope>NUCLEOTIDE SEQUENCE [LARGE SCALE GENOMIC DNA]</scope>
    <source>
        <strain evidence="4 5">JCM 18070</strain>
    </source>
</reference>
<dbReference type="AlphaFoldDB" id="A0A2S4LTN5"/>
<dbReference type="Gene3D" id="2.60.40.790">
    <property type="match status" value="1"/>
</dbReference>
<keyword evidence="5" id="KW-1185">Reference proteome</keyword>
<accession>A0A2S4LTN5</accession>
<organism evidence="4 5">
    <name type="scientific">Paraburkholderia eburnea</name>
    <dbReference type="NCBI Taxonomy" id="1189126"/>
    <lineage>
        <taxon>Bacteria</taxon>
        <taxon>Pseudomonadati</taxon>
        <taxon>Pseudomonadota</taxon>
        <taxon>Betaproteobacteria</taxon>
        <taxon>Burkholderiales</taxon>
        <taxon>Burkholderiaceae</taxon>
        <taxon>Paraburkholderia</taxon>
    </lineage>
</organism>
<name>A0A2S4LTN5_9BURK</name>
<dbReference type="PROSITE" id="PS01031">
    <property type="entry name" value="SHSP"/>
    <property type="match status" value="1"/>
</dbReference>
<protein>
    <submittedName>
        <fullName evidence="4">HSP20 family protein</fullName>
    </submittedName>
</protein>
<comment type="similarity">
    <text evidence="1 2">Belongs to the small heat shock protein (HSP20) family.</text>
</comment>
<evidence type="ECO:0000256" key="1">
    <source>
        <dbReference type="PROSITE-ProRule" id="PRU00285"/>
    </source>
</evidence>
<dbReference type="InterPro" id="IPR031107">
    <property type="entry name" value="Small_HSP"/>
</dbReference>
<evidence type="ECO:0000256" key="2">
    <source>
        <dbReference type="RuleBase" id="RU003616"/>
    </source>
</evidence>
<dbReference type="EMBL" id="PQGA01000029">
    <property type="protein sequence ID" value="POR45823.1"/>
    <property type="molecule type" value="Genomic_DNA"/>
</dbReference>
<dbReference type="Pfam" id="PF00011">
    <property type="entry name" value="HSP20"/>
    <property type="match status" value="1"/>
</dbReference>
<dbReference type="InterPro" id="IPR002068">
    <property type="entry name" value="A-crystallin/Hsp20_dom"/>
</dbReference>
<comment type="caution">
    <text evidence="4">The sequence shown here is derived from an EMBL/GenBank/DDBJ whole genome shotgun (WGS) entry which is preliminary data.</text>
</comment>
<dbReference type="CDD" id="cd06464">
    <property type="entry name" value="ACD_sHsps-like"/>
    <property type="match status" value="1"/>
</dbReference>
<feature type="domain" description="SHSP" evidence="3">
    <location>
        <begin position="34"/>
        <end position="146"/>
    </location>
</feature>
<dbReference type="OrthoDB" id="5295562at2"/>
<sequence length="146" mass="16049">MSDLYFGTDLFSEFDRLQRQMANLFGTFPSSLRASRFGMFPPVNIGATDDSIEIVAFAPGINAAELDVSIDKGLLTISGERKPAPPDTGEDTRAYAQERFTGAFRRVIELPENADPDKVQARYENGCLSIAIGKRESSKPRAITVQ</sequence>
<dbReference type="InterPro" id="IPR008978">
    <property type="entry name" value="HSP20-like_chaperone"/>
</dbReference>
<gene>
    <name evidence="4" type="ORF">B0G62_12948</name>
</gene>
<dbReference type="SUPFAM" id="SSF49764">
    <property type="entry name" value="HSP20-like chaperones"/>
    <property type="match status" value="1"/>
</dbReference>
<evidence type="ECO:0000313" key="5">
    <source>
        <dbReference type="Proteomes" id="UP000237381"/>
    </source>
</evidence>
<proteinExistence type="inferred from homology"/>